<proteinExistence type="predicted"/>
<organism evidence="3 4">
    <name type="scientific">Cylindrotheca closterium</name>
    <dbReference type="NCBI Taxonomy" id="2856"/>
    <lineage>
        <taxon>Eukaryota</taxon>
        <taxon>Sar</taxon>
        <taxon>Stramenopiles</taxon>
        <taxon>Ochrophyta</taxon>
        <taxon>Bacillariophyta</taxon>
        <taxon>Bacillariophyceae</taxon>
        <taxon>Bacillariophycidae</taxon>
        <taxon>Bacillariales</taxon>
        <taxon>Bacillariaceae</taxon>
        <taxon>Cylindrotheca</taxon>
    </lineage>
</organism>
<feature type="region of interest" description="Disordered" evidence="2">
    <location>
        <begin position="37"/>
        <end position="152"/>
    </location>
</feature>
<protein>
    <submittedName>
        <fullName evidence="3">Uncharacterized protein</fullName>
    </submittedName>
</protein>
<sequence>MLTKVFIPKYCKQGKGKSLLQFLYAIQCIPAVKKLPPAQPEQPATLDAKTPDLPLPPSVSSTPPELPPTNPSVTAPTTAQPTLPGSSTKRSSRKGSKNHRAKQPLEKPTETPQATPPTPLPRPTPALKSTPQAATNRPTASSAREKLSASEQPLVTEAFDRSAWLATMDAELNQGPAGLFQMILPGPIDGFYVFVVRQKFASLAQEVLKNLATFLISHLELWQDLKHQWKTCRTWLCLDHYNRTVTNAMTWDQSQHRAISEFERDVDLDQQVEKDDNEWIEKLLAAKQASTEFEGTITIDLLMPAAKDMDDGATVGSAANMAALLENMKADVNDLCMELETVAEKLAQAKDAEAAKDACILELEAKMAAQALVTGKHRSSSPSSSKATSSADSGGGPPGGGP</sequence>
<gene>
    <name evidence="3" type="ORF">CYCCA115_LOCUS9993</name>
</gene>
<feature type="compositionally biased region" description="Polar residues" evidence="2">
    <location>
        <begin position="127"/>
        <end position="142"/>
    </location>
</feature>
<evidence type="ECO:0000313" key="3">
    <source>
        <dbReference type="EMBL" id="CAJ1945850.1"/>
    </source>
</evidence>
<keyword evidence="4" id="KW-1185">Reference proteome</keyword>
<reference evidence="3" key="1">
    <citation type="submission" date="2023-08" db="EMBL/GenBank/DDBJ databases">
        <authorList>
            <person name="Audoor S."/>
            <person name="Bilcke G."/>
        </authorList>
    </citation>
    <scope>NUCLEOTIDE SEQUENCE</scope>
</reference>
<accession>A0AAD2FKM4</accession>
<dbReference type="AlphaFoldDB" id="A0AAD2FKM4"/>
<dbReference type="EMBL" id="CAKOGP040001546">
    <property type="protein sequence ID" value="CAJ1945850.1"/>
    <property type="molecule type" value="Genomic_DNA"/>
</dbReference>
<comment type="caution">
    <text evidence="3">The sequence shown here is derived from an EMBL/GenBank/DDBJ whole genome shotgun (WGS) entry which is preliminary data.</text>
</comment>
<feature type="compositionally biased region" description="Polar residues" evidence="2">
    <location>
        <begin position="71"/>
        <end position="84"/>
    </location>
</feature>
<dbReference type="Proteomes" id="UP001295423">
    <property type="component" value="Unassembled WGS sequence"/>
</dbReference>
<evidence type="ECO:0000313" key="4">
    <source>
        <dbReference type="Proteomes" id="UP001295423"/>
    </source>
</evidence>
<feature type="region of interest" description="Disordered" evidence="2">
    <location>
        <begin position="372"/>
        <end position="402"/>
    </location>
</feature>
<evidence type="ECO:0000256" key="1">
    <source>
        <dbReference type="SAM" id="Coils"/>
    </source>
</evidence>
<feature type="compositionally biased region" description="Pro residues" evidence="2">
    <location>
        <begin position="114"/>
        <end position="124"/>
    </location>
</feature>
<feature type="compositionally biased region" description="Gly residues" evidence="2">
    <location>
        <begin position="393"/>
        <end position="402"/>
    </location>
</feature>
<feature type="compositionally biased region" description="Basic residues" evidence="2">
    <location>
        <begin position="90"/>
        <end position="102"/>
    </location>
</feature>
<feature type="coiled-coil region" evidence="1">
    <location>
        <begin position="325"/>
        <end position="352"/>
    </location>
</feature>
<name>A0AAD2FKM4_9STRA</name>
<evidence type="ECO:0000256" key="2">
    <source>
        <dbReference type="SAM" id="MobiDB-lite"/>
    </source>
</evidence>
<keyword evidence="1" id="KW-0175">Coiled coil</keyword>
<feature type="compositionally biased region" description="Low complexity" evidence="2">
    <location>
        <begin position="380"/>
        <end position="392"/>
    </location>
</feature>